<evidence type="ECO:0000256" key="20">
    <source>
        <dbReference type="SAM" id="MobiDB-lite"/>
    </source>
</evidence>
<dbReference type="InterPro" id="IPR012137">
    <property type="entry name" value="Nitr_rd_NADH"/>
</dbReference>
<comment type="cofactor">
    <cofactor evidence="2">
        <name>FAD</name>
        <dbReference type="ChEBI" id="CHEBI:57692"/>
    </cofactor>
</comment>
<feature type="binding site" evidence="19">
    <location>
        <position position="139"/>
    </location>
    <ligand>
        <name>Mo-molybdopterin</name>
        <dbReference type="ChEBI" id="CHEBI:71302"/>
    </ligand>
    <ligandPart>
        <name>Mo</name>
        <dbReference type="ChEBI" id="CHEBI:28685"/>
    </ligandPart>
</feature>
<comment type="cofactor">
    <cofactor evidence="1">
        <name>heme</name>
        <dbReference type="ChEBI" id="CHEBI:30413"/>
    </cofactor>
</comment>
<dbReference type="GO" id="GO:0043546">
    <property type="term" value="F:molybdopterin cofactor binding"/>
    <property type="evidence" value="ECO:0007669"/>
    <property type="project" value="TreeGrafter"/>
</dbReference>
<evidence type="ECO:0000313" key="23">
    <source>
        <dbReference type="EMBL" id="CAF9912782.1"/>
    </source>
</evidence>
<dbReference type="Pfam" id="PF03404">
    <property type="entry name" value="Mo-co_dimer"/>
    <property type="match status" value="1"/>
</dbReference>
<evidence type="ECO:0000259" key="22">
    <source>
        <dbReference type="PROSITE" id="PS51384"/>
    </source>
</evidence>
<dbReference type="Gene3D" id="2.60.40.650">
    <property type="match status" value="1"/>
</dbReference>
<dbReference type="EMBL" id="CAJPDQ010000007">
    <property type="protein sequence ID" value="CAF9912782.1"/>
    <property type="molecule type" value="Genomic_DNA"/>
</dbReference>
<feature type="domain" description="Cytochrome b5 heme-binding" evidence="21">
    <location>
        <begin position="504"/>
        <end position="579"/>
    </location>
</feature>
<comment type="similarity">
    <text evidence="4">Belongs to the nitrate reductase family.</text>
</comment>
<evidence type="ECO:0000256" key="14">
    <source>
        <dbReference type="ARBA" id="ARBA00023002"/>
    </source>
</evidence>
<dbReference type="SUPFAM" id="SSF63380">
    <property type="entry name" value="Riboflavin synthase domain-like"/>
    <property type="match status" value="1"/>
</dbReference>
<dbReference type="Pfam" id="PF00174">
    <property type="entry name" value="Oxidored_molyb"/>
    <property type="match status" value="1"/>
</dbReference>
<evidence type="ECO:0000256" key="1">
    <source>
        <dbReference type="ARBA" id="ARBA00001971"/>
    </source>
</evidence>
<dbReference type="PIRSF" id="PIRSF000233">
    <property type="entry name" value="Nitr_rd_NADH"/>
    <property type="match status" value="1"/>
</dbReference>
<dbReference type="InterPro" id="IPR018506">
    <property type="entry name" value="Cyt_B5_heme-BS"/>
</dbReference>
<dbReference type="Gene3D" id="2.40.30.10">
    <property type="entry name" value="Translation factors"/>
    <property type="match status" value="1"/>
</dbReference>
<dbReference type="InterPro" id="IPR017938">
    <property type="entry name" value="Riboflavin_synthase-like_b-brl"/>
</dbReference>
<dbReference type="InterPro" id="IPR014756">
    <property type="entry name" value="Ig_E-set"/>
</dbReference>
<dbReference type="PROSITE" id="PS00191">
    <property type="entry name" value="CYTOCHROME_B5_1"/>
    <property type="match status" value="1"/>
</dbReference>
<dbReference type="OrthoDB" id="432685at2759"/>
<gene>
    <name evidence="23" type="ORF">GOMPHAMPRED_007769</name>
</gene>
<evidence type="ECO:0000256" key="12">
    <source>
        <dbReference type="ARBA" id="ARBA00022827"/>
    </source>
</evidence>
<comment type="caution">
    <text evidence="23">The sequence shown here is derived from an EMBL/GenBank/DDBJ whole genome shotgun (WGS) entry which is preliminary data.</text>
</comment>
<dbReference type="GO" id="GO:0042128">
    <property type="term" value="P:nitrate assimilation"/>
    <property type="evidence" value="ECO:0007669"/>
    <property type="project" value="UniProtKB-KW"/>
</dbReference>
<dbReference type="PROSITE" id="PS50255">
    <property type="entry name" value="CYTOCHROME_B5_2"/>
    <property type="match status" value="1"/>
</dbReference>
<dbReference type="SUPFAM" id="SSF55856">
    <property type="entry name" value="Cytochrome b5-like heme/steroid binding domain"/>
    <property type="match status" value="1"/>
</dbReference>
<evidence type="ECO:0000256" key="9">
    <source>
        <dbReference type="ARBA" id="ARBA00022617"/>
    </source>
</evidence>
<evidence type="ECO:0000256" key="17">
    <source>
        <dbReference type="ARBA" id="ARBA00023157"/>
    </source>
</evidence>
<dbReference type="Pfam" id="PF00173">
    <property type="entry name" value="Cyt-b5"/>
    <property type="match status" value="1"/>
</dbReference>
<evidence type="ECO:0000256" key="10">
    <source>
        <dbReference type="ARBA" id="ARBA00022630"/>
    </source>
</evidence>
<dbReference type="Gene3D" id="3.10.120.10">
    <property type="entry name" value="Cytochrome b5-like heme/steroid binding domain"/>
    <property type="match status" value="1"/>
</dbReference>
<dbReference type="InterPro" id="IPR008333">
    <property type="entry name" value="Cbr1-like_FAD-bd_dom"/>
</dbReference>
<dbReference type="PROSITE" id="PS51384">
    <property type="entry name" value="FAD_FR"/>
    <property type="match status" value="1"/>
</dbReference>
<dbReference type="GO" id="GO:0008482">
    <property type="term" value="F:sulfite oxidase activity"/>
    <property type="evidence" value="ECO:0007669"/>
    <property type="project" value="TreeGrafter"/>
</dbReference>
<dbReference type="Proteomes" id="UP000664169">
    <property type="component" value="Unassembled WGS sequence"/>
</dbReference>
<evidence type="ECO:0000256" key="5">
    <source>
        <dbReference type="ARBA" id="ARBA00011738"/>
    </source>
</evidence>
<dbReference type="InterPro" id="IPR008335">
    <property type="entry name" value="Mopterin_OxRdtase_euk"/>
</dbReference>
<dbReference type="SUPFAM" id="SSF52343">
    <property type="entry name" value="Ferredoxin reductase-like, C-terminal NADP-linked domain"/>
    <property type="match status" value="1"/>
</dbReference>
<dbReference type="CDD" id="cd06183">
    <property type="entry name" value="cyt_b5_reduct_like"/>
    <property type="match status" value="1"/>
</dbReference>
<evidence type="ECO:0000256" key="16">
    <source>
        <dbReference type="ARBA" id="ARBA00023063"/>
    </source>
</evidence>
<evidence type="ECO:0000256" key="8">
    <source>
        <dbReference type="ARBA" id="ARBA00022505"/>
    </source>
</evidence>
<name>A0A8H3EYU3_9LECA</name>
<evidence type="ECO:0000256" key="7">
    <source>
        <dbReference type="ARBA" id="ARBA00015499"/>
    </source>
</evidence>
<keyword evidence="13" id="KW-0521">NADP</keyword>
<dbReference type="GO" id="GO:0006790">
    <property type="term" value="P:sulfur compound metabolic process"/>
    <property type="evidence" value="ECO:0007669"/>
    <property type="project" value="TreeGrafter"/>
</dbReference>
<evidence type="ECO:0000256" key="19">
    <source>
        <dbReference type="PIRSR" id="PIRSR000233-1"/>
    </source>
</evidence>
<sequence>MWSSVLPPSPPSSEKSFGKQISLKPEIPLPPPSTEPGVLEIDKKTPDKHVGRDSRLIRLTGVHPFNVEAPLTALFNEGFLTSPELFYVRNHGAVPEVKDESIPDWTLSIEGLVQLPFKLTLRELIEDYEQLTYPITLVCAGNRRKEQNVIRKSKGFSWGSAGVSTALWTGVAMSEVIKRARPLRQARYVCMEGADKLPNGYYGTCAKLNWVMDPNKGIMLAHRMNGEVLRPDHGKPLRAVVPGQIGGRSVKWLTKLIITEGPSDNWYHLYDNRVLPTMVDPEESAKNPKWWKDERYAIYDLSTNSATAFPEHGETLSLNNAPELYNVRGYAYGGGGRRITRVELSLNQGRTWRLANIEYPEDLYRDVDIDLYGGKIDMSWRENSFCWSFWSLQLSIDDMKMAKDILVRAMDESMNIQPRDIYWSVLGMMNNPWYRITITKKDDTLHFEHPTQPALLPGGWMERVKKAGGDLTNGYWGETIDGQAVKTAVAEVVKKINMKKEGIDRKISIEELQLHEKAEDPWFVLDGEVYSGTAFLDTHPGGAQSIISVAGVDATEEFMAIHSDNAKGMMPNHHIGSLDEAAKKALEEKVDQPDSSVPRDVFLQARGWSKATLCAKEKISWDTRIFTFKFQHDNQTLGLPTGQHLMIRLKDPVTQESIIRSYTPISETGKKGSMDILIKIYFDSPEAKGGRMSQAMDVAPIGQTVEFKGPTGKFEYLGRGNYTLNGIKKTTKKFLMVCGGSGVTPIYQIFRAIMQDEGDSTECIVLNGNRLEEDILCKAELDALALAGNGRGKIVYTLTKAKDSWLGLRGRVCGPLVQKHCPTSDNTVVLICGPEPMEKSMDAALKAAGWDESRIVFF</sequence>
<keyword evidence="17" id="KW-1015">Disulfide bond</keyword>
<dbReference type="InterPro" id="IPR001199">
    <property type="entry name" value="Cyt_B5-like_heme/steroid-bd"/>
</dbReference>
<evidence type="ECO:0000256" key="2">
    <source>
        <dbReference type="ARBA" id="ARBA00001974"/>
    </source>
</evidence>
<dbReference type="InterPro" id="IPR000572">
    <property type="entry name" value="OxRdtase_Mopterin-bd_dom"/>
</dbReference>
<evidence type="ECO:0000256" key="18">
    <source>
        <dbReference type="ARBA" id="ARBA00049155"/>
    </source>
</evidence>
<dbReference type="FunFam" id="3.90.420.10:FF:000005">
    <property type="entry name" value="Nitrate reductase"/>
    <property type="match status" value="1"/>
</dbReference>
<dbReference type="SMART" id="SM01117">
    <property type="entry name" value="Cyt-b5"/>
    <property type="match status" value="1"/>
</dbReference>
<dbReference type="InterPro" id="IPR005066">
    <property type="entry name" value="MoCF_OxRdtse_dimer"/>
</dbReference>
<reference evidence="23" key="1">
    <citation type="submission" date="2021-03" db="EMBL/GenBank/DDBJ databases">
        <authorList>
            <person name="Tagirdzhanova G."/>
        </authorList>
    </citation>
    <scope>NUCLEOTIDE SEQUENCE</scope>
</reference>
<dbReference type="InterPro" id="IPR001433">
    <property type="entry name" value="OxRdtase_FAD/NAD-bd"/>
</dbReference>
<dbReference type="InterPro" id="IPR036374">
    <property type="entry name" value="OxRdtase_Mopterin-bd_sf"/>
</dbReference>
<evidence type="ECO:0000259" key="21">
    <source>
        <dbReference type="PROSITE" id="PS50255"/>
    </source>
</evidence>
<keyword evidence="9" id="KW-0349">Heme</keyword>
<protein>
    <recommendedName>
        <fullName evidence="7">Nitrate reductase [NADPH]</fullName>
        <ecNumber evidence="6">1.7.1.3</ecNumber>
    </recommendedName>
</protein>
<keyword evidence="8 19" id="KW-0500">Molybdenum</keyword>
<comment type="catalytic activity">
    <reaction evidence="18">
        <text>nitrite + NADP(+) + H2O = nitrate + NADPH + H(+)</text>
        <dbReference type="Rhea" id="RHEA:19061"/>
        <dbReference type="ChEBI" id="CHEBI:15377"/>
        <dbReference type="ChEBI" id="CHEBI:15378"/>
        <dbReference type="ChEBI" id="CHEBI:16301"/>
        <dbReference type="ChEBI" id="CHEBI:17632"/>
        <dbReference type="ChEBI" id="CHEBI:57783"/>
        <dbReference type="ChEBI" id="CHEBI:58349"/>
        <dbReference type="EC" id="1.7.1.3"/>
    </reaction>
</comment>
<keyword evidence="10" id="KW-0285">Flavoprotein</keyword>
<organism evidence="23 24">
    <name type="scientific">Gomphillus americanus</name>
    <dbReference type="NCBI Taxonomy" id="1940652"/>
    <lineage>
        <taxon>Eukaryota</taxon>
        <taxon>Fungi</taxon>
        <taxon>Dikarya</taxon>
        <taxon>Ascomycota</taxon>
        <taxon>Pezizomycotina</taxon>
        <taxon>Lecanoromycetes</taxon>
        <taxon>OSLEUM clade</taxon>
        <taxon>Ostropomycetidae</taxon>
        <taxon>Ostropales</taxon>
        <taxon>Graphidaceae</taxon>
        <taxon>Gomphilloideae</taxon>
        <taxon>Gomphillus</taxon>
    </lineage>
</organism>
<keyword evidence="24" id="KW-1185">Reference proteome</keyword>
<evidence type="ECO:0000256" key="6">
    <source>
        <dbReference type="ARBA" id="ARBA00012673"/>
    </source>
</evidence>
<feature type="region of interest" description="Disordered" evidence="20">
    <location>
        <begin position="1"/>
        <end position="46"/>
    </location>
</feature>
<dbReference type="SUPFAM" id="SSF81296">
    <property type="entry name" value="E set domains"/>
    <property type="match status" value="1"/>
</dbReference>
<dbReference type="SUPFAM" id="SSF56524">
    <property type="entry name" value="Oxidoreductase molybdopterin-binding domain"/>
    <property type="match status" value="1"/>
</dbReference>
<dbReference type="Pfam" id="PF00175">
    <property type="entry name" value="NAD_binding_1"/>
    <property type="match status" value="1"/>
</dbReference>
<evidence type="ECO:0000256" key="13">
    <source>
        <dbReference type="ARBA" id="ARBA00022857"/>
    </source>
</evidence>
<dbReference type="GO" id="GO:0020037">
    <property type="term" value="F:heme binding"/>
    <property type="evidence" value="ECO:0007669"/>
    <property type="project" value="InterPro"/>
</dbReference>
<dbReference type="AlphaFoldDB" id="A0A8H3EYU3"/>
<comment type="function">
    <text evidence="3">Nitrate reductase is a key enzyme involved in the first step of nitrate assimilation in plants, fungi and bacteria.</text>
</comment>
<proteinExistence type="inferred from homology"/>
<dbReference type="InterPro" id="IPR036400">
    <property type="entry name" value="Cyt_B5-like_heme/steroid_sf"/>
</dbReference>
<keyword evidence="11 19" id="KW-0479">Metal-binding</keyword>
<dbReference type="PRINTS" id="PR00406">
    <property type="entry name" value="CYTB5RDTASE"/>
</dbReference>
<evidence type="ECO:0000313" key="24">
    <source>
        <dbReference type="Proteomes" id="UP000664169"/>
    </source>
</evidence>
<evidence type="ECO:0000256" key="4">
    <source>
        <dbReference type="ARBA" id="ARBA00006253"/>
    </source>
</evidence>
<dbReference type="PANTHER" id="PTHR19372:SF7">
    <property type="entry name" value="SULFITE OXIDASE, MITOCHONDRIAL"/>
    <property type="match status" value="1"/>
</dbReference>
<accession>A0A8H3EYU3</accession>
<keyword evidence="14" id="KW-0560">Oxidoreductase</keyword>
<dbReference type="InterPro" id="IPR039261">
    <property type="entry name" value="FNR_nucleotide-bd"/>
</dbReference>
<comment type="cofactor">
    <cofactor evidence="19">
        <name>Mo-molybdopterin</name>
        <dbReference type="ChEBI" id="CHEBI:71302"/>
    </cofactor>
    <text evidence="19">Binds 1 Mo-molybdopterin (Mo-MPT) cofactor per subunit.</text>
</comment>
<dbReference type="PRINTS" id="PR00363">
    <property type="entry name" value="CYTOCHROMEB5"/>
</dbReference>
<dbReference type="InterPro" id="IPR017927">
    <property type="entry name" value="FAD-bd_FR_type"/>
</dbReference>
<dbReference type="PRINTS" id="PR00407">
    <property type="entry name" value="EUMOPTERIN"/>
</dbReference>
<feature type="domain" description="FAD-binding FR-type" evidence="22">
    <location>
        <begin position="606"/>
        <end position="717"/>
    </location>
</feature>
<evidence type="ECO:0000256" key="11">
    <source>
        <dbReference type="ARBA" id="ARBA00022723"/>
    </source>
</evidence>
<dbReference type="GO" id="GO:0050464">
    <property type="term" value="F:nitrate reductase (NADPH) activity"/>
    <property type="evidence" value="ECO:0007669"/>
    <property type="project" value="UniProtKB-EC"/>
</dbReference>
<dbReference type="GO" id="GO:0030151">
    <property type="term" value="F:molybdenum ion binding"/>
    <property type="evidence" value="ECO:0007669"/>
    <property type="project" value="InterPro"/>
</dbReference>
<dbReference type="EC" id="1.7.1.3" evidence="6"/>
<keyword evidence="15" id="KW-0408">Iron</keyword>
<dbReference type="Gene3D" id="3.90.420.10">
    <property type="entry name" value="Oxidoreductase, molybdopterin-binding domain"/>
    <property type="match status" value="1"/>
</dbReference>
<dbReference type="GO" id="GO:0006809">
    <property type="term" value="P:nitric oxide biosynthetic process"/>
    <property type="evidence" value="ECO:0007669"/>
    <property type="project" value="InterPro"/>
</dbReference>
<evidence type="ECO:0000256" key="3">
    <source>
        <dbReference type="ARBA" id="ARBA00003838"/>
    </source>
</evidence>
<dbReference type="PANTHER" id="PTHR19372">
    <property type="entry name" value="SULFITE REDUCTASE"/>
    <property type="match status" value="1"/>
</dbReference>
<dbReference type="Gene3D" id="3.40.50.80">
    <property type="entry name" value="Nucleotide-binding domain of ferredoxin-NADP reductase (FNR) module"/>
    <property type="match status" value="1"/>
</dbReference>
<evidence type="ECO:0000256" key="15">
    <source>
        <dbReference type="ARBA" id="ARBA00023004"/>
    </source>
</evidence>
<keyword evidence="16" id="KW-0534">Nitrate assimilation</keyword>
<dbReference type="Pfam" id="PF00970">
    <property type="entry name" value="FAD_binding_6"/>
    <property type="match status" value="1"/>
</dbReference>
<comment type="subunit">
    <text evidence="5">Homodimer.</text>
</comment>
<keyword evidence="12" id="KW-0274">FAD</keyword>